<comment type="caution">
    <text evidence="1">The sequence shown here is derived from an EMBL/GenBank/DDBJ whole genome shotgun (WGS) entry which is preliminary data.</text>
</comment>
<sequence>MSTKIENYHGEDFIEIIGNDPINLVFKLKDGVEYRWITPSALLLSIDGNKSGERVSIPIPCADAQKSQ</sequence>
<dbReference type="Proteomes" id="UP000268007">
    <property type="component" value="Unassembled WGS sequence"/>
</dbReference>
<proteinExistence type="predicted"/>
<reference evidence="1 2" key="1">
    <citation type="submission" date="2018-10" db="EMBL/GenBank/DDBJ databases">
        <title>Genomic Encyclopedia of Archaeal and Bacterial Type Strains, Phase II (KMG-II): from individual species to whole genera.</title>
        <authorList>
            <person name="Goeker M."/>
        </authorList>
    </citation>
    <scope>NUCLEOTIDE SEQUENCE [LARGE SCALE GENOMIC DNA]</scope>
    <source>
        <strain evidence="1 2">DSM 18602</strain>
    </source>
</reference>
<evidence type="ECO:0000313" key="2">
    <source>
        <dbReference type="Proteomes" id="UP000268007"/>
    </source>
</evidence>
<name>A0A495J4J4_9SPHI</name>
<dbReference type="AlphaFoldDB" id="A0A495J4J4"/>
<keyword evidence="2" id="KW-1185">Reference proteome</keyword>
<organism evidence="1 2">
    <name type="scientific">Mucilaginibacter gracilis</name>
    <dbReference type="NCBI Taxonomy" id="423350"/>
    <lineage>
        <taxon>Bacteria</taxon>
        <taxon>Pseudomonadati</taxon>
        <taxon>Bacteroidota</taxon>
        <taxon>Sphingobacteriia</taxon>
        <taxon>Sphingobacteriales</taxon>
        <taxon>Sphingobacteriaceae</taxon>
        <taxon>Mucilaginibacter</taxon>
    </lineage>
</organism>
<evidence type="ECO:0000313" key="1">
    <source>
        <dbReference type="EMBL" id="RKR83877.1"/>
    </source>
</evidence>
<dbReference type="EMBL" id="RBKU01000001">
    <property type="protein sequence ID" value="RKR83877.1"/>
    <property type="molecule type" value="Genomic_DNA"/>
</dbReference>
<accession>A0A495J4J4</accession>
<gene>
    <name evidence="1" type="ORF">BDD43_4092</name>
</gene>
<protein>
    <submittedName>
        <fullName evidence="1">Uncharacterized protein</fullName>
    </submittedName>
</protein>
<dbReference type="RefSeq" id="WP_147425690.1">
    <property type="nucleotide sequence ID" value="NZ_RBKU01000001.1"/>
</dbReference>